<evidence type="ECO:0000259" key="6">
    <source>
        <dbReference type="PROSITE" id="PS50045"/>
    </source>
</evidence>
<dbReference type="InterPro" id="IPR025944">
    <property type="entry name" value="Sigma_54_int_dom_CS"/>
</dbReference>
<dbReference type="Gene3D" id="3.30.450.40">
    <property type="match status" value="1"/>
</dbReference>
<dbReference type="Gene3D" id="3.40.50.300">
    <property type="entry name" value="P-loop containing nucleotide triphosphate hydrolases"/>
    <property type="match status" value="1"/>
</dbReference>
<dbReference type="Pfam" id="PF13188">
    <property type="entry name" value="PAS_8"/>
    <property type="match status" value="1"/>
</dbReference>
<comment type="caution">
    <text evidence="7">The sequence shown here is derived from an EMBL/GenBank/DDBJ whole genome shotgun (WGS) entry which is preliminary data.</text>
</comment>
<dbReference type="InterPro" id="IPR003593">
    <property type="entry name" value="AAA+_ATPase"/>
</dbReference>
<dbReference type="PANTHER" id="PTHR32071:SF57">
    <property type="entry name" value="C4-DICARBOXYLATE TRANSPORT TRANSCRIPTIONAL REGULATORY PROTEIN DCTD"/>
    <property type="match status" value="1"/>
</dbReference>
<dbReference type="InterPro" id="IPR027417">
    <property type="entry name" value="P-loop_NTPase"/>
</dbReference>
<dbReference type="PROSITE" id="PS00675">
    <property type="entry name" value="SIGMA54_INTERACT_1"/>
    <property type="match status" value="1"/>
</dbReference>
<keyword evidence="1" id="KW-0547">Nucleotide-binding</keyword>
<evidence type="ECO:0000256" key="2">
    <source>
        <dbReference type="ARBA" id="ARBA00022840"/>
    </source>
</evidence>
<evidence type="ECO:0000313" key="8">
    <source>
        <dbReference type="Proteomes" id="UP000017973"/>
    </source>
</evidence>
<dbReference type="InterPro" id="IPR002078">
    <property type="entry name" value="Sigma_54_int"/>
</dbReference>
<keyword evidence="4" id="KW-0238">DNA-binding</keyword>
<dbReference type="AlphaFoldDB" id="V6MC89"/>
<evidence type="ECO:0000256" key="4">
    <source>
        <dbReference type="ARBA" id="ARBA00023125"/>
    </source>
</evidence>
<accession>V6MC89</accession>
<dbReference type="InterPro" id="IPR058031">
    <property type="entry name" value="AAA_lid_NorR"/>
</dbReference>
<organism evidence="7 8">
    <name type="scientific">Brevibacillus panacihumi W25</name>
    <dbReference type="NCBI Taxonomy" id="1408254"/>
    <lineage>
        <taxon>Bacteria</taxon>
        <taxon>Bacillati</taxon>
        <taxon>Bacillota</taxon>
        <taxon>Bacilli</taxon>
        <taxon>Bacillales</taxon>
        <taxon>Paenibacillaceae</taxon>
        <taxon>Brevibacillus</taxon>
    </lineage>
</organism>
<dbReference type="GO" id="GO:0003677">
    <property type="term" value="F:DNA binding"/>
    <property type="evidence" value="ECO:0007669"/>
    <property type="project" value="UniProtKB-KW"/>
</dbReference>
<dbReference type="STRING" id="1408254.T458_00715"/>
<dbReference type="SUPFAM" id="SSF55781">
    <property type="entry name" value="GAF domain-like"/>
    <property type="match status" value="1"/>
</dbReference>
<dbReference type="HOGENOM" id="CLU_000445_8_1_9"/>
<dbReference type="EMBL" id="AYJU01000001">
    <property type="protein sequence ID" value="EST55877.1"/>
    <property type="molecule type" value="Genomic_DNA"/>
</dbReference>
<dbReference type="InterPro" id="IPR025943">
    <property type="entry name" value="Sigma_54_int_dom_ATP-bd_2"/>
</dbReference>
<evidence type="ECO:0000256" key="1">
    <source>
        <dbReference type="ARBA" id="ARBA00022741"/>
    </source>
</evidence>
<dbReference type="PROSITE" id="PS00676">
    <property type="entry name" value="SIGMA54_INTERACT_2"/>
    <property type="match status" value="1"/>
</dbReference>
<dbReference type="Proteomes" id="UP000017973">
    <property type="component" value="Unassembled WGS sequence"/>
</dbReference>
<gene>
    <name evidence="7" type="ORF">T458_00715</name>
</gene>
<feature type="domain" description="Sigma-54 factor interaction" evidence="6">
    <location>
        <begin position="281"/>
        <end position="511"/>
    </location>
</feature>
<dbReference type="Gene3D" id="1.10.10.60">
    <property type="entry name" value="Homeodomain-like"/>
    <property type="match status" value="1"/>
</dbReference>
<dbReference type="OrthoDB" id="9771372at2"/>
<dbReference type="Pfam" id="PF25601">
    <property type="entry name" value="AAA_lid_14"/>
    <property type="match status" value="1"/>
</dbReference>
<reference evidence="7 8" key="1">
    <citation type="journal article" date="2014" name="Genome Announc.">
        <title>Draft Genome Sequence of Brevibacillus panacihumi Strain W25, a Halotolerant Hydrocarbon-Degrading Bacterium.</title>
        <authorList>
            <person name="Wang X."/>
            <person name="Jin D."/>
            <person name="Zhou L."/>
            <person name="Wu L."/>
            <person name="An W."/>
            <person name="Chen Y."/>
            <person name="Zhao L."/>
        </authorList>
    </citation>
    <scope>NUCLEOTIDE SEQUENCE [LARGE SCALE GENOMIC DNA]</scope>
    <source>
        <strain evidence="7 8">W25</strain>
    </source>
</reference>
<dbReference type="InterPro" id="IPR029016">
    <property type="entry name" value="GAF-like_dom_sf"/>
</dbReference>
<keyword evidence="8" id="KW-1185">Reference proteome</keyword>
<protein>
    <submittedName>
        <fullName evidence="7">Transcriptional regulator</fullName>
    </submittedName>
</protein>
<dbReference type="GO" id="GO:0005524">
    <property type="term" value="F:ATP binding"/>
    <property type="evidence" value="ECO:0007669"/>
    <property type="project" value="UniProtKB-KW"/>
</dbReference>
<dbReference type="GO" id="GO:0006355">
    <property type="term" value="P:regulation of DNA-templated transcription"/>
    <property type="evidence" value="ECO:0007669"/>
    <property type="project" value="InterPro"/>
</dbReference>
<sequence>MSDLRKIVSVAQEVAEAIKAAFQMDVEIIDAEVKRIAATGSAKKKIGAAMAYGTVTRHVLQNTEPIVIHQPGQEDFCLACQGYGKCTYTGGIIVPILYKNRTIGTINVVAYDQKRMQVLQQNQTGLIEFLNRMAELMTSKIAEQELYEEQIRVNSALLTLINTISNGVLSIDQEGRIRQANSLAEQMLRGSEQAAAMEGMLVTSVFPDFPLAETLNAKEFKSYELAAKVNGKGYRYIADIKPVTADDAVTGAVVSIVDYENMKQLAFDFATPNRQITFQEIICETPHMQHIKTIASRIAQSNSTVLITGESGTGKEMFARAIHEESPRSKHPFIAINCGAIPEALIESELFGYEKGAFTGAHAKGKPGKFELANKGTIFLDEIGTMPLYLQVKLLRVLQTKEIDKVGGTEAIPIDVRVIAATNNNLEQMVAEGTFRQDLYYRLHVIPIQIPPLRERKMDIVPLAQHFIRRYSVLLERNIQALSEEARLAMEAYHWPGNIRELENSIEYAINLSHPDETILRLSQLPSAIKNNLQNHTIVEHLETPDHPFPLEQSILSKQEYEKRQITHLLAEWGTSTTDKKRIARQLGISLPTLYRKIRHYQIENHRLSK</sequence>
<dbReference type="PATRIC" id="fig|1408254.3.peg.148"/>
<dbReference type="PROSITE" id="PS00688">
    <property type="entry name" value="SIGMA54_INTERACT_3"/>
    <property type="match status" value="1"/>
</dbReference>
<dbReference type="SUPFAM" id="SSF55785">
    <property type="entry name" value="PYP-like sensor domain (PAS domain)"/>
    <property type="match status" value="1"/>
</dbReference>
<dbReference type="SMART" id="SM00382">
    <property type="entry name" value="AAA"/>
    <property type="match status" value="1"/>
</dbReference>
<proteinExistence type="predicted"/>
<dbReference type="Pfam" id="PF15714">
    <property type="entry name" value="SpoVT_C"/>
    <property type="match status" value="1"/>
</dbReference>
<keyword evidence="2" id="KW-0067">ATP-binding</keyword>
<dbReference type="SUPFAM" id="SSF46689">
    <property type="entry name" value="Homeodomain-like"/>
    <property type="match status" value="1"/>
</dbReference>
<dbReference type="PROSITE" id="PS50045">
    <property type="entry name" value="SIGMA54_INTERACT_4"/>
    <property type="match status" value="1"/>
</dbReference>
<dbReference type="SUPFAM" id="SSF52540">
    <property type="entry name" value="P-loop containing nucleoside triphosphate hydrolases"/>
    <property type="match status" value="1"/>
</dbReference>
<dbReference type="Gene3D" id="1.10.8.60">
    <property type="match status" value="1"/>
</dbReference>
<dbReference type="CDD" id="cd00009">
    <property type="entry name" value="AAA"/>
    <property type="match status" value="1"/>
</dbReference>
<dbReference type="Pfam" id="PF00158">
    <property type="entry name" value="Sigma54_activat"/>
    <property type="match status" value="1"/>
</dbReference>
<dbReference type="eggNOG" id="COG3829">
    <property type="taxonomic scope" value="Bacteria"/>
</dbReference>
<keyword evidence="5" id="KW-0804">Transcription</keyword>
<dbReference type="InterPro" id="IPR025662">
    <property type="entry name" value="Sigma_54_int_dom_ATP-bd_1"/>
</dbReference>
<dbReference type="FunFam" id="3.40.50.300:FF:000006">
    <property type="entry name" value="DNA-binding transcriptional regulator NtrC"/>
    <property type="match status" value="1"/>
</dbReference>
<evidence type="ECO:0000313" key="7">
    <source>
        <dbReference type="EMBL" id="EST55877.1"/>
    </source>
</evidence>
<dbReference type="PANTHER" id="PTHR32071">
    <property type="entry name" value="TRANSCRIPTIONAL REGULATORY PROTEIN"/>
    <property type="match status" value="1"/>
</dbReference>
<dbReference type="InterPro" id="IPR000014">
    <property type="entry name" value="PAS"/>
</dbReference>
<keyword evidence="3" id="KW-0805">Transcription regulation</keyword>
<dbReference type="InterPro" id="IPR035965">
    <property type="entry name" value="PAS-like_dom_sf"/>
</dbReference>
<dbReference type="InterPro" id="IPR009057">
    <property type="entry name" value="Homeodomain-like_sf"/>
</dbReference>
<name>V6MC89_9BACL</name>
<evidence type="ECO:0000256" key="5">
    <source>
        <dbReference type="ARBA" id="ARBA00023163"/>
    </source>
</evidence>
<dbReference type="Gene3D" id="3.30.450.20">
    <property type="entry name" value="PAS domain"/>
    <property type="match status" value="1"/>
</dbReference>
<evidence type="ECO:0000256" key="3">
    <source>
        <dbReference type="ARBA" id="ARBA00023015"/>
    </source>
</evidence>
<dbReference type="RefSeq" id="WP_023554238.1">
    <property type="nucleotide sequence ID" value="NZ_KI629782.1"/>
</dbReference>